<dbReference type="HOGENOM" id="CLU_007383_8_4_1"/>
<evidence type="ECO:0000313" key="5">
    <source>
        <dbReference type="Proteomes" id="UP000007963"/>
    </source>
</evidence>
<evidence type="ECO:0000256" key="1">
    <source>
        <dbReference type="ARBA" id="ARBA00006328"/>
    </source>
</evidence>
<dbReference type="SUPFAM" id="SSF51735">
    <property type="entry name" value="NAD(P)-binding Rossmann-fold domains"/>
    <property type="match status" value="1"/>
</dbReference>
<dbReference type="STRING" id="341663.Q0CB26"/>
<name>Q0CB26_ASPTN</name>
<dbReference type="OMA" id="MAPERYK"/>
<gene>
    <name evidence="4" type="ORF">ATEG_09108</name>
</gene>
<evidence type="ECO:0000313" key="4">
    <source>
        <dbReference type="EMBL" id="EAU30245.1"/>
    </source>
</evidence>
<dbReference type="Gene3D" id="3.40.50.720">
    <property type="entry name" value="NAD(P)-binding Rossmann-like Domain"/>
    <property type="match status" value="1"/>
</dbReference>
<reference evidence="5" key="1">
    <citation type="submission" date="2005-09" db="EMBL/GenBank/DDBJ databases">
        <title>Annotation of the Aspergillus terreus NIH2624 genome.</title>
        <authorList>
            <person name="Birren B.W."/>
            <person name="Lander E.S."/>
            <person name="Galagan J.E."/>
            <person name="Nusbaum C."/>
            <person name="Devon K."/>
            <person name="Henn M."/>
            <person name="Ma L.-J."/>
            <person name="Jaffe D.B."/>
            <person name="Butler J."/>
            <person name="Alvarez P."/>
            <person name="Gnerre S."/>
            <person name="Grabherr M."/>
            <person name="Kleber M."/>
            <person name="Mauceli E.W."/>
            <person name="Brockman W."/>
            <person name="Rounsley S."/>
            <person name="Young S.K."/>
            <person name="LaButti K."/>
            <person name="Pushparaj V."/>
            <person name="DeCaprio D."/>
            <person name="Crawford M."/>
            <person name="Koehrsen M."/>
            <person name="Engels R."/>
            <person name="Montgomery P."/>
            <person name="Pearson M."/>
            <person name="Howarth C."/>
            <person name="Larson L."/>
            <person name="Luoma S."/>
            <person name="White J."/>
            <person name="Alvarado L."/>
            <person name="Kodira C.D."/>
            <person name="Zeng Q."/>
            <person name="Oleary S."/>
            <person name="Yandava C."/>
            <person name="Denning D.W."/>
            <person name="Nierman W.C."/>
            <person name="Milne T."/>
            <person name="Madden K."/>
        </authorList>
    </citation>
    <scope>NUCLEOTIDE SEQUENCE [LARGE SCALE GENOMIC DNA]</scope>
    <source>
        <strain evidence="5">NIH 2624 / FGSC A1156</strain>
    </source>
</reference>
<proteinExistence type="inferred from homology"/>
<comment type="similarity">
    <text evidence="1">Belongs to the NmrA-type oxidoreductase family.</text>
</comment>
<keyword evidence="2" id="KW-0521">NADP</keyword>
<dbReference type="eggNOG" id="ENOG502RXC9">
    <property type="taxonomic scope" value="Eukaryota"/>
</dbReference>
<dbReference type="Proteomes" id="UP000007963">
    <property type="component" value="Unassembled WGS sequence"/>
</dbReference>
<dbReference type="OrthoDB" id="9997102at2759"/>
<protein>
    <recommendedName>
        <fullName evidence="3">NmrA-like domain-containing protein</fullName>
    </recommendedName>
</protein>
<dbReference type="RefSeq" id="XP_001217730.1">
    <property type="nucleotide sequence ID" value="XM_001217729.1"/>
</dbReference>
<dbReference type="InterPro" id="IPR051164">
    <property type="entry name" value="NmrA-like_oxidored"/>
</dbReference>
<dbReference type="PANTHER" id="PTHR42748">
    <property type="entry name" value="NITROGEN METABOLITE REPRESSION PROTEIN NMRA FAMILY MEMBER"/>
    <property type="match status" value="1"/>
</dbReference>
<dbReference type="EMBL" id="CH476607">
    <property type="protein sequence ID" value="EAU30245.1"/>
    <property type="molecule type" value="Genomic_DNA"/>
</dbReference>
<dbReference type="InterPro" id="IPR036291">
    <property type="entry name" value="NAD(P)-bd_dom_sf"/>
</dbReference>
<evidence type="ECO:0000256" key="2">
    <source>
        <dbReference type="ARBA" id="ARBA00022857"/>
    </source>
</evidence>
<dbReference type="InterPro" id="IPR008030">
    <property type="entry name" value="NmrA-like"/>
</dbReference>
<sequence>MTAVLITGATGRQGGAIIRNLILCKAHFEIPAVTRDPSSSSAQKLAKLSTNIKLVKGDLDSPGVIFHNARRPTKAPIWGVYSVALKNKAEESQGKALIDEWIKQKVKFFVYSSVDWGGEDRSFNNPTNILLFMREHNIEHHLVDHTKDGNIDWVILRLTAFFENLTPGFLGRVFATCCEMALTGKPLQLVATSDIDFSALKRSPTRSSEEKGDFSCL</sequence>
<dbReference type="AlphaFoldDB" id="Q0CB26"/>
<accession>Q0CB26</accession>
<dbReference type="GeneID" id="4354000"/>
<evidence type="ECO:0000259" key="3">
    <source>
        <dbReference type="Pfam" id="PF05368"/>
    </source>
</evidence>
<feature type="domain" description="NmrA-like" evidence="3">
    <location>
        <begin position="3"/>
        <end position="142"/>
    </location>
</feature>
<dbReference type="Pfam" id="PF05368">
    <property type="entry name" value="NmrA"/>
    <property type="match status" value="1"/>
</dbReference>
<organism evidence="4 5">
    <name type="scientific">Aspergillus terreus (strain NIH 2624 / FGSC A1156)</name>
    <dbReference type="NCBI Taxonomy" id="341663"/>
    <lineage>
        <taxon>Eukaryota</taxon>
        <taxon>Fungi</taxon>
        <taxon>Dikarya</taxon>
        <taxon>Ascomycota</taxon>
        <taxon>Pezizomycotina</taxon>
        <taxon>Eurotiomycetes</taxon>
        <taxon>Eurotiomycetidae</taxon>
        <taxon>Eurotiales</taxon>
        <taxon>Aspergillaceae</taxon>
        <taxon>Aspergillus</taxon>
        <taxon>Aspergillus subgen. Circumdati</taxon>
    </lineage>
</organism>
<dbReference type="GO" id="GO:0005634">
    <property type="term" value="C:nucleus"/>
    <property type="evidence" value="ECO:0007669"/>
    <property type="project" value="TreeGrafter"/>
</dbReference>
<dbReference type="PANTHER" id="PTHR42748:SF7">
    <property type="entry name" value="NMRA LIKE REDOX SENSOR 1-RELATED"/>
    <property type="match status" value="1"/>
</dbReference>
<dbReference type="VEuPathDB" id="FungiDB:ATEG_09108"/>